<name>A0A5N5WRV4_9EURO</name>
<dbReference type="EMBL" id="ML732303">
    <property type="protein sequence ID" value="KAB8070417.1"/>
    <property type="molecule type" value="Genomic_DNA"/>
</dbReference>
<evidence type="ECO:0000313" key="2">
    <source>
        <dbReference type="Proteomes" id="UP000326565"/>
    </source>
</evidence>
<organism evidence="1 2">
    <name type="scientific">Aspergillus leporis</name>
    <dbReference type="NCBI Taxonomy" id="41062"/>
    <lineage>
        <taxon>Eukaryota</taxon>
        <taxon>Fungi</taxon>
        <taxon>Dikarya</taxon>
        <taxon>Ascomycota</taxon>
        <taxon>Pezizomycotina</taxon>
        <taxon>Eurotiomycetes</taxon>
        <taxon>Eurotiomycetidae</taxon>
        <taxon>Eurotiales</taxon>
        <taxon>Aspergillaceae</taxon>
        <taxon>Aspergillus</taxon>
        <taxon>Aspergillus subgen. Circumdati</taxon>
    </lineage>
</organism>
<proteinExistence type="predicted"/>
<evidence type="ECO:0000313" key="1">
    <source>
        <dbReference type="EMBL" id="KAB8070417.1"/>
    </source>
</evidence>
<gene>
    <name evidence="1" type="ORF">BDV29DRAFT_34117</name>
</gene>
<protein>
    <submittedName>
        <fullName evidence="1">Uncharacterized protein</fullName>
    </submittedName>
</protein>
<dbReference type="OrthoDB" id="5135333at2759"/>
<dbReference type="AlphaFoldDB" id="A0A5N5WRV4"/>
<reference evidence="1 2" key="1">
    <citation type="submission" date="2019-04" db="EMBL/GenBank/DDBJ databases">
        <title>Friends and foes A comparative genomics study of 23 Aspergillus species from section Flavi.</title>
        <authorList>
            <consortium name="DOE Joint Genome Institute"/>
            <person name="Kjaerbolling I."/>
            <person name="Vesth T."/>
            <person name="Frisvad J.C."/>
            <person name="Nybo J.L."/>
            <person name="Theobald S."/>
            <person name="Kildgaard S."/>
            <person name="Isbrandt T."/>
            <person name="Kuo A."/>
            <person name="Sato A."/>
            <person name="Lyhne E.K."/>
            <person name="Kogle M.E."/>
            <person name="Wiebenga A."/>
            <person name="Kun R.S."/>
            <person name="Lubbers R.J."/>
            <person name="Makela M.R."/>
            <person name="Barry K."/>
            <person name="Chovatia M."/>
            <person name="Clum A."/>
            <person name="Daum C."/>
            <person name="Haridas S."/>
            <person name="He G."/>
            <person name="LaButti K."/>
            <person name="Lipzen A."/>
            <person name="Mondo S."/>
            <person name="Riley R."/>
            <person name="Salamov A."/>
            <person name="Simmons B.A."/>
            <person name="Magnuson J.K."/>
            <person name="Henrissat B."/>
            <person name="Mortensen U.H."/>
            <person name="Larsen T.O."/>
            <person name="Devries R.P."/>
            <person name="Grigoriev I.V."/>
            <person name="Machida M."/>
            <person name="Baker S.E."/>
            <person name="Andersen M.R."/>
        </authorList>
    </citation>
    <scope>NUCLEOTIDE SEQUENCE [LARGE SCALE GENOMIC DNA]</scope>
    <source>
        <strain evidence="1 2">CBS 151.66</strain>
    </source>
</reference>
<sequence length="277" mass="32119">MGFVNGLPLKDFHYALLWTGEYDRLREGFPTWSWAGRHAFQQWHMIYPLKGGSGSLVDRGEGYLETCVPDTQDLELQGLLISLTERPHLFNRYSQQLAHICMSKSEENIRVTSETTHFFLDILPDSNKPLSPTQQSVYQNIPFDFDSTINSAATWGPDMEYKAPYDRFRLRDCSGNIYKHHYPRWYNYWPPFLLNLPSTLRGNTLTWLLCNGIRLIKIIGIDLLEGADELKSFNYVLCLGFDSRETISSRGRRLGVFCIPKHIWDRAGPSEMTVTFY</sequence>
<accession>A0A5N5WRV4</accession>
<dbReference type="Proteomes" id="UP000326565">
    <property type="component" value="Unassembled WGS sequence"/>
</dbReference>
<keyword evidence="2" id="KW-1185">Reference proteome</keyword>